<sequence>MEKCFMREPALQGGPSSLSSVLNALADGVVMVDDGGKVTFVNDAAVAMCGGRAESWIGQPARAMVPALDLTLGAGRRELRLFRPGSPGLWVEAAVAREGAPGAAGWVVSLRDVTADVSRREAGHLCSAVVNRTDRGVMVLDGLDRITYVNPAFTHLLGYRSDDVLLRDVSVVLSAEESDMSVLREFRYNLRARRAFEIDLRARSRAGCEIWLSTAVSPVRDDGAASGDVIVILADNTQAMALRGLRQDVTTALSGATDFNDVMLLICRRIEAISPDVLVSIILVTEEGTAWMAGRGAMPESFALACDGMIVGPMVGTCGAAICSGHEVLTSDIETDPRWTPALRDAVRPLGLIACWSVPVRMRDGTVVGTMALYFRDRREPTLWHRRVVDACIHFCTLAVEQERARARIAQLAHYDAATGLPNRTWLRDHLAGLQDRPGWCGLTLIAVDLDQFRTIRDGLGGAGADELLETVARRLKRAVGNDGTLTRTGDDEFSIVTGCGRTPGGSGCCPDGDGFQAVDHAAVLAGAVVRAMAVPFVINGVPVTSGVSIGICAGGEKGGTVDTLLRNTRIAVSRARDAGGNCYRFFSPAMNLRAHDRLILSSVLGTALASERLRLVYQPQVSPRTGAIHGVEALARWHDSARGEIPPVRFIPLAEESGLIQVLGEWALRLACRQMARWMADDVGIPSVSVNLSARHFREPGLPSMIAGILRETGIPASRLMVEMTESTMIADLDSAIAAARAIRALGVGLSMDDFGTGFSTLANLVNLPLSEVKIDRSFVDGMDRVEESRLIVNAVVGIGRHLGMSIVAEGVETARQLEILDEVGCPAVQGFLISHPLEAEQLPDWVRTWHQSHAASLVRLPVA</sequence>
<dbReference type="PANTHER" id="PTHR44757:SF2">
    <property type="entry name" value="BIOFILM ARCHITECTURE MAINTENANCE PROTEIN MBAA"/>
    <property type="match status" value="1"/>
</dbReference>
<dbReference type="Pfam" id="PF00989">
    <property type="entry name" value="PAS"/>
    <property type="match status" value="1"/>
</dbReference>
<dbReference type="InterPro" id="IPR003018">
    <property type="entry name" value="GAF"/>
</dbReference>
<dbReference type="Proteomes" id="UP001060895">
    <property type="component" value="Unassembled WGS sequence"/>
</dbReference>
<dbReference type="InterPro" id="IPR029016">
    <property type="entry name" value="GAF-like_dom_sf"/>
</dbReference>
<dbReference type="InterPro" id="IPR043128">
    <property type="entry name" value="Rev_trsase/Diguanyl_cyclase"/>
</dbReference>
<dbReference type="NCBIfam" id="TIGR00229">
    <property type="entry name" value="sensory_box"/>
    <property type="match status" value="1"/>
</dbReference>
<name>A0ABQ0P6V6_9PROT</name>
<dbReference type="InterPro" id="IPR035919">
    <property type="entry name" value="EAL_sf"/>
</dbReference>
<dbReference type="CDD" id="cd01949">
    <property type="entry name" value="GGDEF"/>
    <property type="match status" value="1"/>
</dbReference>
<dbReference type="SMART" id="SM00052">
    <property type="entry name" value="EAL"/>
    <property type="match status" value="1"/>
</dbReference>
<dbReference type="EMBL" id="BAQP01000101">
    <property type="protein sequence ID" value="GBQ24628.1"/>
    <property type="molecule type" value="Genomic_DNA"/>
</dbReference>
<feature type="domain" description="EAL" evidence="2">
    <location>
        <begin position="598"/>
        <end position="852"/>
    </location>
</feature>
<protein>
    <submittedName>
        <fullName evidence="4">GGDEF family signaling protein</fullName>
    </submittedName>
</protein>
<dbReference type="SMART" id="SM00267">
    <property type="entry name" value="GGDEF"/>
    <property type="match status" value="1"/>
</dbReference>
<dbReference type="CDD" id="cd01948">
    <property type="entry name" value="EAL"/>
    <property type="match status" value="1"/>
</dbReference>
<reference evidence="4" key="1">
    <citation type="submission" date="2013-04" db="EMBL/GenBank/DDBJ databases">
        <title>The genome sequencing project of 58 acetic acid bacteria.</title>
        <authorList>
            <person name="Okamoto-Kainuma A."/>
            <person name="Ishikawa M."/>
            <person name="Umino S."/>
            <person name="Koizumi Y."/>
            <person name="Shiwa Y."/>
            <person name="Yoshikawa H."/>
            <person name="Matsutani M."/>
            <person name="Matsushita K."/>
        </authorList>
    </citation>
    <scope>NUCLEOTIDE SEQUENCE</scope>
    <source>
        <strain evidence="4">DSM 12717</strain>
    </source>
</reference>
<dbReference type="SUPFAM" id="SSF141868">
    <property type="entry name" value="EAL domain-like"/>
    <property type="match status" value="1"/>
</dbReference>
<evidence type="ECO:0000259" key="2">
    <source>
        <dbReference type="PROSITE" id="PS50883"/>
    </source>
</evidence>
<dbReference type="Pfam" id="PF13185">
    <property type="entry name" value="GAF_2"/>
    <property type="match status" value="1"/>
</dbReference>
<dbReference type="SUPFAM" id="SSF55785">
    <property type="entry name" value="PYP-like sensor domain (PAS domain)"/>
    <property type="match status" value="2"/>
</dbReference>
<dbReference type="InterPro" id="IPR000014">
    <property type="entry name" value="PAS"/>
</dbReference>
<dbReference type="SMART" id="SM00091">
    <property type="entry name" value="PAS"/>
    <property type="match status" value="2"/>
</dbReference>
<dbReference type="Gene3D" id="3.20.20.450">
    <property type="entry name" value="EAL domain"/>
    <property type="match status" value="1"/>
</dbReference>
<proteinExistence type="predicted"/>
<evidence type="ECO:0000259" key="1">
    <source>
        <dbReference type="PROSITE" id="PS50112"/>
    </source>
</evidence>
<dbReference type="InterPro" id="IPR000160">
    <property type="entry name" value="GGDEF_dom"/>
</dbReference>
<dbReference type="NCBIfam" id="TIGR00254">
    <property type="entry name" value="GGDEF"/>
    <property type="match status" value="1"/>
</dbReference>
<comment type="caution">
    <text evidence="4">The sequence shown here is derived from an EMBL/GenBank/DDBJ whole genome shotgun (WGS) entry which is preliminary data.</text>
</comment>
<dbReference type="Pfam" id="PF00563">
    <property type="entry name" value="EAL"/>
    <property type="match status" value="1"/>
</dbReference>
<dbReference type="InterPro" id="IPR035965">
    <property type="entry name" value="PAS-like_dom_sf"/>
</dbReference>
<dbReference type="PROSITE" id="PS50112">
    <property type="entry name" value="PAS"/>
    <property type="match status" value="2"/>
</dbReference>
<dbReference type="Gene3D" id="3.30.70.270">
    <property type="match status" value="1"/>
</dbReference>
<dbReference type="PANTHER" id="PTHR44757">
    <property type="entry name" value="DIGUANYLATE CYCLASE DGCP"/>
    <property type="match status" value="1"/>
</dbReference>
<dbReference type="InterPro" id="IPR001633">
    <property type="entry name" value="EAL_dom"/>
</dbReference>
<organism evidence="4 5">
    <name type="scientific">Gluconacetobacter sacchari DSM 12717</name>
    <dbReference type="NCBI Taxonomy" id="1307940"/>
    <lineage>
        <taxon>Bacteria</taxon>
        <taxon>Pseudomonadati</taxon>
        <taxon>Pseudomonadota</taxon>
        <taxon>Alphaproteobacteria</taxon>
        <taxon>Acetobacterales</taxon>
        <taxon>Acetobacteraceae</taxon>
        <taxon>Gluconacetobacter</taxon>
    </lineage>
</organism>
<dbReference type="SUPFAM" id="SSF55073">
    <property type="entry name" value="Nucleotide cyclase"/>
    <property type="match status" value="1"/>
</dbReference>
<evidence type="ECO:0000313" key="4">
    <source>
        <dbReference type="EMBL" id="GBQ24628.1"/>
    </source>
</evidence>
<dbReference type="InterPro" id="IPR052155">
    <property type="entry name" value="Biofilm_reg_signaling"/>
</dbReference>
<gene>
    <name evidence="4" type="ORF">AA12717_1845</name>
</gene>
<evidence type="ECO:0000259" key="3">
    <source>
        <dbReference type="PROSITE" id="PS50887"/>
    </source>
</evidence>
<dbReference type="Gene3D" id="3.30.450.40">
    <property type="match status" value="1"/>
</dbReference>
<dbReference type="Pfam" id="PF00990">
    <property type="entry name" value="GGDEF"/>
    <property type="match status" value="1"/>
</dbReference>
<dbReference type="InterPro" id="IPR012226">
    <property type="entry name" value="Diguanyl_cyclase/Pdiesterase"/>
</dbReference>
<dbReference type="PROSITE" id="PS50883">
    <property type="entry name" value="EAL"/>
    <property type="match status" value="1"/>
</dbReference>
<dbReference type="SUPFAM" id="SSF55781">
    <property type="entry name" value="GAF domain-like"/>
    <property type="match status" value="1"/>
</dbReference>
<dbReference type="InterPro" id="IPR029787">
    <property type="entry name" value="Nucleotide_cyclase"/>
</dbReference>
<dbReference type="PROSITE" id="PS50887">
    <property type="entry name" value="GGDEF"/>
    <property type="match status" value="1"/>
</dbReference>
<feature type="domain" description="GGDEF" evidence="3">
    <location>
        <begin position="441"/>
        <end position="589"/>
    </location>
</feature>
<dbReference type="CDD" id="cd00130">
    <property type="entry name" value="PAS"/>
    <property type="match status" value="2"/>
</dbReference>
<accession>A0ABQ0P6V6</accession>
<dbReference type="PIRSF" id="PIRSF005925">
    <property type="entry name" value="Dos"/>
    <property type="match status" value="1"/>
</dbReference>
<feature type="domain" description="PAS" evidence="1">
    <location>
        <begin position="129"/>
        <end position="193"/>
    </location>
</feature>
<dbReference type="Pfam" id="PF13188">
    <property type="entry name" value="PAS_8"/>
    <property type="match status" value="1"/>
</dbReference>
<feature type="domain" description="PAS" evidence="1">
    <location>
        <begin position="14"/>
        <end position="59"/>
    </location>
</feature>
<dbReference type="Gene3D" id="3.30.450.20">
    <property type="entry name" value="PAS domain"/>
    <property type="match status" value="2"/>
</dbReference>
<keyword evidence="5" id="KW-1185">Reference proteome</keyword>
<dbReference type="InterPro" id="IPR013767">
    <property type="entry name" value="PAS_fold"/>
</dbReference>
<evidence type="ECO:0000313" key="5">
    <source>
        <dbReference type="Proteomes" id="UP001060895"/>
    </source>
</evidence>